<dbReference type="Proteomes" id="UP000676917">
    <property type="component" value="Unassembled WGS sequence"/>
</dbReference>
<comment type="caution">
    <text evidence="2">The sequence shown here is derived from an EMBL/GenBank/DDBJ whole genome shotgun (WGS) entry which is preliminary data.</text>
</comment>
<dbReference type="RefSeq" id="WP_212920727.1">
    <property type="nucleotide sequence ID" value="NZ_BORP01000003.1"/>
</dbReference>
<protein>
    <recommendedName>
        <fullName evidence="1">DUF4097 domain-containing protein</fullName>
    </recommendedName>
</protein>
<evidence type="ECO:0000313" key="3">
    <source>
        <dbReference type="Proteomes" id="UP000676917"/>
    </source>
</evidence>
<accession>A0A919XAV8</accession>
<dbReference type="Pfam" id="PF13349">
    <property type="entry name" value="DUF4097"/>
    <property type="match status" value="2"/>
</dbReference>
<keyword evidence="3" id="KW-1185">Reference proteome</keyword>
<feature type="domain" description="DUF4097" evidence="1">
    <location>
        <begin position="179"/>
        <end position="345"/>
    </location>
</feature>
<reference evidence="2" key="1">
    <citation type="submission" date="2021-03" db="EMBL/GenBank/DDBJ databases">
        <title>Antimicrobial resistance genes in bacteria isolated from Japanese honey, and their potential for conferring macrolide and lincosamide resistance in the American foulbrood pathogen Paenibacillus larvae.</title>
        <authorList>
            <person name="Okamoto M."/>
            <person name="Kumagai M."/>
            <person name="Kanamori H."/>
            <person name="Takamatsu D."/>
        </authorList>
    </citation>
    <scope>NUCLEOTIDE SEQUENCE</scope>
    <source>
        <strain evidence="2">J43TS3</strain>
    </source>
</reference>
<sequence>MVGGLLNKLIGTPINTIRQEESIEVDRLKSITVSSDIATVKVLTHELPRVDIQFESYEGGPVLKTEKTEEALMIIAEKERKGSTFFFGTLPKSILQLYVPRDIADNWDIRVTSGKIAMKQLIAETFRISATSGVIQATDITAGKMFTDTTSGKIIIDKLRADKLQFLANSGKVEINSSYGDITGKVGSGSVRMAEVKGEELDIRDGSGRVILNEIYMKNATIRANSGTITAEHFWSETTEANVGSGRIELRDIRGAVKGDANSGNINLVMSDNSALDLRTGSGNIHLDYQDFELDILFDIRTGSGGIQTNIAMNTEQKDRNHLYGKVGNGKNVVRLRTGSGNVSINK</sequence>
<gene>
    <name evidence="2" type="ORF">J43TS3_18390</name>
</gene>
<organism evidence="2 3">
    <name type="scientific">Ornithinibacillus bavariensis</name>
    <dbReference type="NCBI Taxonomy" id="545502"/>
    <lineage>
        <taxon>Bacteria</taxon>
        <taxon>Bacillati</taxon>
        <taxon>Bacillota</taxon>
        <taxon>Bacilli</taxon>
        <taxon>Bacillales</taxon>
        <taxon>Bacillaceae</taxon>
        <taxon>Ornithinibacillus</taxon>
    </lineage>
</organism>
<dbReference type="EMBL" id="BORP01000003">
    <property type="protein sequence ID" value="GIO27228.1"/>
    <property type="molecule type" value="Genomic_DNA"/>
</dbReference>
<dbReference type="PANTHER" id="PTHR34094">
    <property type="match status" value="1"/>
</dbReference>
<dbReference type="AlphaFoldDB" id="A0A919XAV8"/>
<evidence type="ECO:0000313" key="2">
    <source>
        <dbReference type="EMBL" id="GIO27228.1"/>
    </source>
</evidence>
<dbReference type="PANTHER" id="PTHR34094:SF1">
    <property type="entry name" value="PROTEIN FAM185A"/>
    <property type="match status" value="1"/>
</dbReference>
<feature type="domain" description="DUF4097" evidence="1">
    <location>
        <begin position="31"/>
        <end position="178"/>
    </location>
</feature>
<dbReference type="InterPro" id="IPR025164">
    <property type="entry name" value="Toastrack_DUF4097"/>
</dbReference>
<evidence type="ECO:0000259" key="1">
    <source>
        <dbReference type="Pfam" id="PF13349"/>
    </source>
</evidence>
<name>A0A919XAV8_9BACI</name>
<proteinExistence type="predicted"/>